<feature type="region of interest" description="Disordered" evidence="4">
    <location>
        <begin position="58"/>
        <end position="83"/>
    </location>
</feature>
<dbReference type="SMART" id="SM00448">
    <property type="entry name" value="REC"/>
    <property type="match status" value="1"/>
</dbReference>
<evidence type="ECO:0000256" key="4">
    <source>
        <dbReference type="SAM" id="MobiDB-lite"/>
    </source>
</evidence>
<dbReference type="InterPro" id="IPR035965">
    <property type="entry name" value="PAS-like_dom_sf"/>
</dbReference>
<dbReference type="PROSITE" id="PS50110">
    <property type="entry name" value="RESPONSE_REGULATORY"/>
    <property type="match status" value="1"/>
</dbReference>
<organism evidence="6 7">
    <name type="scientific">Hymenobacter sedentarius</name>
    <dbReference type="NCBI Taxonomy" id="1411621"/>
    <lineage>
        <taxon>Bacteria</taxon>
        <taxon>Pseudomonadati</taxon>
        <taxon>Bacteroidota</taxon>
        <taxon>Cytophagia</taxon>
        <taxon>Cytophagales</taxon>
        <taxon>Hymenobacteraceae</taxon>
        <taxon>Hymenobacter</taxon>
    </lineage>
</organism>
<keyword evidence="1 3" id="KW-0597">Phosphoprotein</keyword>
<gene>
    <name evidence="6" type="ORF">AUC43_05780</name>
</gene>
<dbReference type="SUPFAM" id="SSF55785">
    <property type="entry name" value="PYP-like sensor domain (PAS domain)"/>
    <property type="match status" value="1"/>
</dbReference>
<accession>A0A0U4C932</accession>
<dbReference type="Gene3D" id="3.40.50.2300">
    <property type="match status" value="1"/>
</dbReference>
<feature type="modified residue" description="4-aspartylphosphate" evidence="3">
    <location>
        <position position="303"/>
    </location>
</feature>
<dbReference type="Pfam" id="PF00072">
    <property type="entry name" value="Response_reg"/>
    <property type="match status" value="1"/>
</dbReference>
<dbReference type="InterPro" id="IPR011006">
    <property type="entry name" value="CheY-like_superfamily"/>
</dbReference>
<proteinExistence type="predicted"/>
<dbReference type="SUPFAM" id="SSF52172">
    <property type="entry name" value="CheY-like"/>
    <property type="match status" value="1"/>
</dbReference>
<keyword evidence="7" id="KW-1185">Reference proteome</keyword>
<feature type="region of interest" description="Disordered" evidence="4">
    <location>
        <begin position="422"/>
        <end position="462"/>
    </location>
</feature>
<evidence type="ECO:0000313" key="6">
    <source>
        <dbReference type="EMBL" id="ALW84633.1"/>
    </source>
</evidence>
<dbReference type="CDD" id="cd17546">
    <property type="entry name" value="REC_hyHK_CKI1_RcsC-like"/>
    <property type="match status" value="1"/>
</dbReference>
<dbReference type="Gene3D" id="3.30.450.20">
    <property type="entry name" value="PAS domain"/>
    <property type="match status" value="1"/>
</dbReference>
<evidence type="ECO:0000256" key="2">
    <source>
        <dbReference type="ARBA" id="ARBA00023012"/>
    </source>
</evidence>
<dbReference type="InterPro" id="IPR001789">
    <property type="entry name" value="Sig_transdc_resp-reg_receiver"/>
</dbReference>
<evidence type="ECO:0000259" key="5">
    <source>
        <dbReference type="PROSITE" id="PS50110"/>
    </source>
</evidence>
<dbReference type="PANTHER" id="PTHR45339">
    <property type="entry name" value="HYBRID SIGNAL TRANSDUCTION HISTIDINE KINASE J"/>
    <property type="match status" value="1"/>
</dbReference>
<dbReference type="GO" id="GO:0000160">
    <property type="term" value="P:phosphorelay signal transduction system"/>
    <property type="evidence" value="ECO:0007669"/>
    <property type="project" value="UniProtKB-KW"/>
</dbReference>
<name>A0A0U4C932_9BACT</name>
<dbReference type="EMBL" id="CP013909">
    <property type="protein sequence ID" value="ALW84633.1"/>
    <property type="molecule type" value="Genomic_DNA"/>
</dbReference>
<sequence>MPEGVVLFGTDGRIEVLNQRFFALCNLPDAPAEWRGRALAELLAHVQPQVLARVPHEGGETLPLRSGRVVASSTQPEPATTGRPARQLLCLTDETDATQRFQLLAELEAVARIPQQNPYPVLRLAASGRQLYANSAARQLGLGLAPAERISWQRALAAQALAQCTPSKEEGALGQRWFSVHAEPFVAEGNINLYVFETTARVRAEQQLQEQQRFYETILNELPAEVFVVDHQYRYRFVNPAAVPDAELRQWILGVLLVEDNEINREVARFMLEEWGVILEEAVDGEKGLRLLTDHVYDVVLMDIQMPGLSGVEVTRAVRQLPDPVRAQVPILALTANAFREDNERYRAAGMNDCLAKPFEEEALYHKLNALRAAHHAPLRPHQAACHGPRPRSVCNQNHPLFPGQYASQPAPDAGCCMGRAVGKSSRAHPPRQAQLGGVGSGRSSECGNHSGKSPQLRPGHR</sequence>
<evidence type="ECO:0000313" key="7">
    <source>
        <dbReference type="Proteomes" id="UP000059542"/>
    </source>
</evidence>
<dbReference type="STRING" id="1411621.AUC43_05780"/>
<dbReference type="Proteomes" id="UP000059542">
    <property type="component" value="Chromosome"/>
</dbReference>
<keyword evidence="2" id="KW-0902">Two-component regulatory system</keyword>
<feature type="compositionally biased region" description="Polar residues" evidence="4">
    <location>
        <begin position="442"/>
        <end position="454"/>
    </location>
</feature>
<feature type="domain" description="Response regulatory" evidence="5">
    <location>
        <begin position="254"/>
        <end position="372"/>
    </location>
</feature>
<dbReference type="PANTHER" id="PTHR45339:SF1">
    <property type="entry name" value="HYBRID SIGNAL TRANSDUCTION HISTIDINE KINASE J"/>
    <property type="match status" value="1"/>
</dbReference>
<reference evidence="6 7" key="1">
    <citation type="submission" date="2015-12" db="EMBL/GenBank/DDBJ databases">
        <authorList>
            <person name="Shamseldin A."/>
            <person name="Moawad H."/>
            <person name="Abd El-Rahim W.M."/>
            <person name="Sadowsky M.J."/>
        </authorList>
    </citation>
    <scope>NUCLEOTIDE SEQUENCE [LARGE SCALE GENOMIC DNA]</scope>
    <source>
        <strain evidence="6 7">DG5B</strain>
    </source>
</reference>
<protein>
    <recommendedName>
        <fullName evidence="5">Response regulatory domain-containing protein</fullName>
    </recommendedName>
</protein>
<evidence type="ECO:0000256" key="1">
    <source>
        <dbReference type="ARBA" id="ARBA00022553"/>
    </source>
</evidence>
<dbReference type="KEGG" id="hyg:AUC43_05780"/>
<dbReference type="AlphaFoldDB" id="A0A0U4C932"/>
<evidence type="ECO:0000256" key="3">
    <source>
        <dbReference type="PROSITE-ProRule" id="PRU00169"/>
    </source>
</evidence>